<evidence type="ECO:0000313" key="2">
    <source>
        <dbReference type="EMBL" id="KAF9480904.1"/>
    </source>
</evidence>
<reference evidence="2" key="1">
    <citation type="submission" date="2020-11" db="EMBL/GenBank/DDBJ databases">
        <authorList>
            <consortium name="DOE Joint Genome Institute"/>
            <person name="Ahrendt S."/>
            <person name="Riley R."/>
            <person name="Andreopoulos W."/>
            <person name="Labutti K."/>
            <person name="Pangilinan J."/>
            <person name="Ruiz-Duenas F.J."/>
            <person name="Barrasa J.M."/>
            <person name="Sanchez-Garcia M."/>
            <person name="Camarero S."/>
            <person name="Miyauchi S."/>
            <person name="Serrano A."/>
            <person name="Linde D."/>
            <person name="Babiker R."/>
            <person name="Drula E."/>
            <person name="Ayuso-Fernandez I."/>
            <person name="Pacheco R."/>
            <person name="Padilla G."/>
            <person name="Ferreira P."/>
            <person name="Barriuso J."/>
            <person name="Kellner H."/>
            <person name="Castanera R."/>
            <person name="Alfaro M."/>
            <person name="Ramirez L."/>
            <person name="Pisabarro A.G."/>
            <person name="Kuo A."/>
            <person name="Tritt A."/>
            <person name="Lipzen A."/>
            <person name="He G."/>
            <person name="Yan M."/>
            <person name="Ng V."/>
            <person name="Cullen D."/>
            <person name="Martin F."/>
            <person name="Rosso M.-N."/>
            <person name="Henrissat B."/>
            <person name="Hibbett D."/>
            <person name="Martinez A.T."/>
            <person name="Grigoriev I.V."/>
        </authorList>
    </citation>
    <scope>NUCLEOTIDE SEQUENCE</scope>
    <source>
        <strain evidence="2">CIRM-BRFM 674</strain>
    </source>
</reference>
<proteinExistence type="predicted"/>
<protein>
    <submittedName>
        <fullName evidence="2">Uncharacterized protein</fullName>
    </submittedName>
</protein>
<dbReference type="Proteomes" id="UP000807469">
    <property type="component" value="Unassembled WGS sequence"/>
</dbReference>
<feature type="region of interest" description="Disordered" evidence="1">
    <location>
        <begin position="1"/>
        <end position="21"/>
    </location>
</feature>
<keyword evidence="3" id="KW-1185">Reference proteome</keyword>
<name>A0A9P5Z4D0_9AGAR</name>
<dbReference type="AlphaFoldDB" id="A0A9P5Z4D0"/>
<organism evidence="2 3">
    <name type="scientific">Pholiota conissans</name>
    <dbReference type="NCBI Taxonomy" id="109636"/>
    <lineage>
        <taxon>Eukaryota</taxon>
        <taxon>Fungi</taxon>
        <taxon>Dikarya</taxon>
        <taxon>Basidiomycota</taxon>
        <taxon>Agaricomycotina</taxon>
        <taxon>Agaricomycetes</taxon>
        <taxon>Agaricomycetidae</taxon>
        <taxon>Agaricales</taxon>
        <taxon>Agaricineae</taxon>
        <taxon>Strophariaceae</taxon>
        <taxon>Pholiota</taxon>
    </lineage>
</organism>
<feature type="compositionally biased region" description="Polar residues" evidence="1">
    <location>
        <begin position="1"/>
        <end position="10"/>
    </location>
</feature>
<evidence type="ECO:0000256" key="1">
    <source>
        <dbReference type="SAM" id="MobiDB-lite"/>
    </source>
</evidence>
<comment type="caution">
    <text evidence="2">The sequence shown here is derived from an EMBL/GenBank/DDBJ whole genome shotgun (WGS) entry which is preliminary data.</text>
</comment>
<dbReference type="EMBL" id="MU155187">
    <property type="protein sequence ID" value="KAF9480904.1"/>
    <property type="molecule type" value="Genomic_DNA"/>
</dbReference>
<dbReference type="OrthoDB" id="2574879at2759"/>
<gene>
    <name evidence="2" type="ORF">BDN70DRAFT_912530</name>
</gene>
<accession>A0A9P5Z4D0</accession>
<evidence type="ECO:0000313" key="3">
    <source>
        <dbReference type="Proteomes" id="UP000807469"/>
    </source>
</evidence>
<sequence length="286" mass="31322">MTESNGSDTNGFPRHARPRALTSRQERKLLDYLDENFLQLTRNFKKRSDESSTLRTLGAYLEESRRLLAFILQIPPIDPSTSLRISYMLRLTGEALTSIPGYRLGAALPSGRDGASTDSGGGMRAALQDLVDFLDDLDQAWLAVLKGQAWDPASSEGVDVAFPNDVAMDLTDDPPPATNGIAPKTAPTLKTSPPTQTDLTRLRSLLLAGESRLEEWLTNERNPVGDNENAADALVEVEDVSAMLDRMGLLEDFDSLFVRTLDYLGGFGSDIAQNVVHPEPEAEMIE</sequence>